<organism evidence="4 5">
    <name type="scientific">Leptolyngbya iicbica LK</name>
    <dbReference type="NCBI Taxonomy" id="2294035"/>
    <lineage>
        <taxon>Bacteria</taxon>
        <taxon>Bacillati</taxon>
        <taxon>Cyanobacteriota</taxon>
        <taxon>Cyanophyceae</taxon>
        <taxon>Leptolyngbyales</taxon>
        <taxon>Leptolyngbyaceae</taxon>
        <taxon>Leptolyngbya group</taxon>
        <taxon>Leptolyngbya</taxon>
        <taxon>Leptolyngbya iicbica</taxon>
    </lineage>
</organism>
<keyword evidence="5" id="KW-1185">Reference proteome</keyword>
<keyword evidence="2" id="KW-0812">Transmembrane</keyword>
<protein>
    <recommendedName>
        <fullName evidence="6">Transketolase</fullName>
    </recommendedName>
</protein>
<feature type="chain" id="PRO_5020872514" description="Transketolase" evidence="3">
    <location>
        <begin position="27"/>
        <end position="221"/>
    </location>
</feature>
<dbReference type="AlphaFoldDB" id="A0A4Q7EHF2"/>
<dbReference type="Proteomes" id="UP000292459">
    <property type="component" value="Unassembled WGS sequence"/>
</dbReference>
<dbReference type="OrthoDB" id="509850at2"/>
<name>A0A4Q7EHF2_9CYAN</name>
<reference evidence="4 5" key="1">
    <citation type="submission" date="2018-11" db="EMBL/GenBank/DDBJ databases">
        <title>Whole genome sequencing of an environmental sample.</title>
        <authorList>
            <person name="Sarangi A.N."/>
            <person name="Singh D."/>
            <person name="Tripathy S."/>
        </authorList>
    </citation>
    <scope>NUCLEOTIDE SEQUENCE [LARGE SCALE GENOMIC DNA]</scope>
    <source>
        <strain evidence="4 5">Lakshadweep</strain>
    </source>
</reference>
<evidence type="ECO:0000313" key="5">
    <source>
        <dbReference type="Proteomes" id="UP000292459"/>
    </source>
</evidence>
<dbReference type="RefSeq" id="WP_044151041.1">
    <property type="nucleotide sequence ID" value="NZ_QVFV01000001.1"/>
</dbReference>
<keyword evidence="2" id="KW-1133">Transmembrane helix</keyword>
<sequence>MPRVFPSCLLLAATWLGSTAMAPAIAHEVQFAEDVGATLHIEPNDIARAGAPTDIWFALTQAGGTVVPLAECDCTLTLYDSQANAIETPPLSAISAEGFQAIPGATVTFPEVGAYELRLAGSPQQAGAFTPFELSFEVTVASRAPNASAAPTTAAATSDEPGPSETITTDPEPEVSQTTETLTDPAASNQWLVPAIGGGIVIVVGLAIAIIRGGRSPRGEE</sequence>
<gene>
    <name evidence="4" type="ORF">DYY88_04180</name>
</gene>
<keyword evidence="2" id="KW-0472">Membrane</keyword>
<feature type="signal peptide" evidence="3">
    <location>
        <begin position="1"/>
        <end position="26"/>
    </location>
</feature>
<evidence type="ECO:0000313" key="4">
    <source>
        <dbReference type="EMBL" id="RZM82448.1"/>
    </source>
</evidence>
<evidence type="ECO:0008006" key="6">
    <source>
        <dbReference type="Google" id="ProtNLM"/>
    </source>
</evidence>
<dbReference type="EMBL" id="QVFV01000001">
    <property type="protein sequence ID" value="RZM82448.1"/>
    <property type="molecule type" value="Genomic_DNA"/>
</dbReference>
<accession>A0A4Q7EHF2</accession>
<feature type="region of interest" description="Disordered" evidence="1">
    <location>
        <begin position="147"/>
        <end position="183"/>
    </location>
</feature>
<feature type="compositionally biased region" description="Polar residues" evidence="1">
    <location>
        <begin position="165"/>
        <end position="183"/>
    </location>
</feature>
<feature type="compositionally biased region" description="Low complexity" evidence="1">
    <location>
        <begin position="147"/>
        <end position="158"/>
    </location>
</feature>
<evidence type="ECO:0000256" key="2">
    <source>
        <dbReference type="SAM" id="Phobius"/>
    </source>
</evidence>
<evidence type="ECO:0000256" key="1">
    <source>
        <dbReference type="SAM" id="MobiDB-lite"/>
    </source>
</evidence>
<proteinExistence type="predicted"/>
<comment type="caution">
    <text evidence="4">The sequence shown here is derived from an EMBL/GenBank/DDBJ whole genome shotgun (WGS) entry which is preliminary data.</text>
</comment>
<feature type="transmembrane region" description="Helical" evidence="2">
    <location>
        <begin position="191"/>
        <end position="211"/>
    </location>
</feature>
<evidence type="ECO:0000256" key="3">
    <source>
        <dbReference type="SAM" id="SignalP"/>
    </source>
</evidence>
<keyword evidence="3" id="KW-0732">Signal</keyword>